<gene>
    <name evidence="1" type="ORF">PAMC26510_25645</name>
</gene>
<protein>
    <submittedName>
        <fullName evidence="1">Nucleoside 2-deoxyribosyltransferase</fullName>
    </submittedName>
</protein>
<dbReference type="RefSeq" id="WP_086382752.1">
    <property type="nucleotide sequence ID" value="NZ_NBTY01000141.1"/>
</dbReference>
<comment type="caution">
    <text evidence="1">The sequence shown here is derived from an EMBL/GenBank/DDBJ whole genome shotgun (WGS) entry which is preliminary data.</text>
</comment>
<keyword evidence="1" id="KW-0808">Transferase</keyword>
<accession>A0A242MGF7</accession>
<evidence type="ECO:0000313" key="2">
    <source>
        <dbReference type="Proteomes" id="UP000194546"/>
    </source>
</evidence>
<dbReference type="Proteomes" id="UP000194546">
    <property type="component" value="Unassembled WGS sequence"/>
</dbReference>
<dbReference type="GO" id="GO:0016740">
    <property type="term" value="F:transferase activity"/>
    <property type="evidence" value="ECO:0007669"/>
    <property type="project" value="UniProtKB-KW"/>
</dbReference>
<proteinExistence type="predicted"/>
<dbReference type="AlphaFoldDB" id="A0A242MGF7"/>
<reference evidence="1 2" key="1">
    <citation type="submission" date="2017-03" db="EMBL/GenBank/DDBJ databases">
        <title>Genome analysis of strain PAMC 26510.</title>
        <authorList>
            <person name="Oh H.-M."/>
            <person name="Yang J.-A."/>
        </authorList>
    </citation>
    <scope>NUCLEOTIDE SEQUENCE [LARGE SCALE GENOMIC DNA]</scope>
    <source>
        <strain evidence="1 2">PAMC 26510</strain>
    </source>
</reference>
<name>A0A242MGF7_CABSO</name>
<organism evidence="1 2">
    <name type="scientific">Caballeronia sordidicola</name>
    <name type="common">Burkholderia sordidicola</name>
    <dbReference type="NCBI Taxonomy" id="196367"/>
    <lineage>
        <taxon>Bacteria</taxon>
        <taxon>Pseudomonadati</taxon>
        <taxon>Pseudomonadota</taxon>
        <taxon>Betaproteobacteria</taxon>
        <taxon>Burkholderiales</taxon>
        <taxon>Burkholderiaceae</taxon>
        <taxon>Caballeronia</taxon>
    </lineage>
</organism>
<dbReference type="EMBL" id="NBTY01000141">
    <property type="protein sequence ID" value="OTP70381.1"/>
    <property type="molecule type" value="Genomic_DNA"/>
</dbReference>
<dbReference type="Gene3D" id="3.40.50.450">
    <property type="match status" value="1"/>
</dbReference>
<dbReference type="InterPro" id="IPR007710">
    <property type="entry name" value="Nucleoside_deoxyribTrfase"/>
</dbReference>
<sequence length="197" mass="21240">MLRVYCAGPLFNAGERAEMDSIASVLEQSGFATFLPHRDGLEFAQLKPALEQCGASPNEAVSMLNEAIFALDTYQLLRRCDVIVANLNGRVPDEGTVVEATLAWHSGKPLILFKTDVRSMLNGSDNPMVTGLGDFETIDDLSALPAAIGRVVARHSSEKVTETLDLGASIASLRADSDSVSALAATLYQIRFQERKP</sequence>
<dbReference type="SUPFAM" id="SSF52309">
    <property type="entry name" value="N-(deoxy)ribosyltransferase-like"/>
    <property type="match status" value="1"/>
</dbReference>
<evidence type="ECO:0000313" key="1">
    <source>
        <dbReference type="EMBL" id="OTP70381.1"/>
    </source>
</evidence>
<dbReference type="Pfam" id="PF05014">
    <property type="entry name" value="Nuc_deoxyrib_tr"/>
    <property type="match status" value="1"/>
</dbReference>